<organism evidence="8 9">
    <name type="scientific">Rhizobium lusitanum</name>
    <dbReference type="NCBI Taxonomy" id="293958"/>
    <lineage>
        <taxon>Bacteria</taxon>
        <taxon>Pseudomonadati</taxon>
        <taxon>Pseudomonadota</taxon>
        <taxon>Alphaproteobacteria</taxon>
        <taxon>Hyphomicrobiales</taxon>
        <taxon>Rhizobiaceae</taxon>
        <taxon>Rhizobium/Agrobacterium group</taxon>
        <taxon>Rhizobium</taxon>
    </lineage>
</organism>
<dbReference type="AlphaFoldDB" id="A0A7X0IS19"/>
<comment type="caution">
    <text evidence="8">The sequence shown here is derived from an EMBL/GenBank/DDBJ whole genome shotgun (WGS) entry which is preliminary data.</text>
</comment>
<protein>
    <submittedName>
        <fullName evidence="8">EmrB/QacA subfamily drug resistance transporter</fullName>
    </submittedName>
</protein>
<evidence type="ECO:0000259" key="7">
    <source>
        <dbReference type="PROSITE" id="PS50850"/>
    </source>
</evidence>
<dbReference type="InterPro" id="IPR036259">
    <property type="entry name" value="MFS_trans_sf"/>
</dbReference>
<dbReference type="Gene3D" id="1.20.1250.20">
    <property type="entry name" value="MFS general substrate transporter like domains"/>
    <property type="match status" value="1"/>
</dbReference>
<dbReference type="Pfam" id="PF07690">
    <property type="entry name" value="MFS_1"/>
    <property type="match status" value="1"/>
</dbReference>
<feature type="transmembrane region" description="Helical" evidence="6">
    <location>
        <begin position="43"/>
        <end position="65"/>
    </location>
</feature>
<evidence type="ECO:0000313" key="9">
    <source>
        <dbReference type="Proteomes" id="UP000565576"/>
    </source>
</evidence>
<evidence type="ECO:0000256" key="4">
    <source>
        <dbReference type="ARBA" id="ARBA00022989"/>
    </source>
</evidence>
<evidence type="ECO:0000256" key="2">
    <source>
        <dbReference type="ARBA" id="ARBA00022448"/>
    </source>
</evidence>
<keyword evidence="5 6" id="KW-0472">Membrane</keyword>
<evidence type="ECO:0000256" key="3">
    <source>
        <dbReference type="ARBA" id="ARBA00022692"/>
    </source>
</evidence>
<feature type="transmembrane region" description="Helical" evidence="6">
    <location>
        <begin position="7"/>
        <end position="31"/>
    </location>
</feature>
<evidence type="ECO:0000256" key="6">
    <source>
        <dbReference type="SAM" id="Phobius"/>
    </source>
</evidence>
<feature type="transmembrane region" description="Helical" evidence="6">
    <location>
        <begin position="159"/>
        <end position="181"/>
    </location>
</feature>
<gene>
    <name evidence="8" type="ORF">GGD46_003403</name>
</gene>
<keyword evidence="3 6" id="KW-0812">Transmembrane</keyword>
<comment type="subcellular location">
    <subcellularLocation>
        <location evidence="1">Membrane</location>
        <topology evidence="1">Multi-pass membrane protein</topology>
    </subcellularLocation>
</comment>
<dbReference type="SUPFAM" id="SSF103473">
    <property type="entry name" value="MFS general substrate transporter"/>
    <property type="match status" value="1"/>
</dbReference>
<dbReference type="Proteomes" id="UP000565576">
    <property type="component" value="Unassembled WGS sequence"/>
</dbReference>
<dbReference type="PROSITE" id="PS50850">
    <property type="entry name" value="MFS"/>
    <property type="match status" value="1"/>
</dbReference>
<feature type="domain" description="Major facilitator superfamily (MFS) profile" evidence="7">
    <location>
        <begin position="7"/>
        <end position="451"/>
    </location>
</feature>
<evidence type="ECO:0000256" key="1">
    <source>
        <dbReference type="ARBA" id="ARBA00004141"/>
    </source>
</evidence>
<feature type="transmembrane region" description="Helical" evidence="6">
    <location>
        <begin position="297"/>
        <end position="314"/>
    </location>
</feature>
<dbReference type="InterPro" id="IPR020846">
    <property type="entry name" value="MFS_dom"/>
</dbReference>
<feature type="transmembrane region" description="Helical" evidence="6">
    <location>
        <begin position="326"/>
        <end position="347"/>
    </location>
</feature>
<dbReference type="Gene3D" id="1.20.1720.10">
    <property type="entry name" value="Multidrug resistance protein D"/>
    <property type="match status" value="1"/>
</dbReference>
<dbReference type="PANTHER" id="PTHR42718:SF9">
    <property type="entry name" value="MAJOR FACILITATOR SUPERFAMILY MULTIDRUG TRANSPORTER MFSC"/>
    <property type="match status" value="1"/>
</dbReference>
<feature type="transmembrane region" description="Helical" evidence="6">
    <location>
        <begin position="130"/>
        <end position="153"/>
    </location>
</feature>
<feature type="transmembrane region" description="Helical" evidence="6">
    <location>
        <begin position="353"/>
        <end position="375"/>
    </location>
</feature>
<keyword evidence="2" id="KW-0813">Transport</keyword>
<name>A0A7X0IS19_9HYPH</name>
<feature type="transmembrane region" description="Helical" evidence="6">
    <location>
        <begin position="423"/>
        <end position="444"/>
    </location>
</feature>
<feature type="transmembrane region" description="Helical" evidence="6">
    <location>
        <begin position="77"/>
        <end position="100"/>
    </location>
</feature>
<dbReference type="GO" id="GO:0022857">
    <property type="term" value="F:transmembrane transporter activity"/>
    <property type="evidence" value="ECO:0007669"/>
    <property type="project" value="InterPro"/>
</dbReference>
<dbReference type="EMBL" id="JACHBG010000007">
    <property type="protein sequence ID" value="MBB6486108.1"/>
    <property type="molecule type" value="Genomic_DNA"/>
</dbReference>
<sequence>MSVRSRIATLYLLGFAVDLANMFIFNAALPALQRELDASVAQLAWVGTIYMLGLTVAIPVGSWLARRVGERRVFISSLLVVAAGGIGGGTATGIAALLAWRLVQGLGGGLLVPVGQSMAYRAYPPQDRAHLTAVVMTVALLVPALSPAIGGIAVDHLSWRWVFICIAPLAAAIAALTLVWAPTDRPSESRPALDIAGFLLSAITLFCLPLGLTLISQAGSAPHAAVALAVAIAAGAAYVHHALRSREPLLDLRLLSDPMLRTGSIIYLCVPGVFTGVNLVASLYLQNRLGLTATETGMLMLPWAGASFVAIMSTRRLFASQGPRPLFLAGIVVTSLGVLLLATPFAGLPMVRILSFAAMGFGASLCTSTAQTAAFTSVRTDRMAEASALWNINRQLSFSLGASVLGGLLGLLLAGSDNAGDPAPYRSCFVIAALLIVLPLPFVLRLQSGDGHA</sequence>
<evidence type="ECO:0000256" key="5">
    <source>
        <dbReference type="ARBA" id="ARBA00023136"/>
    </source>
</evidence>
<evidence type="ECO:0000313" key="8">
    <source>
        <dbReference type="EMBL" id="MBB6486108.1"/>
    </source>
</evidence>
<dbReference type="PANTHER" id="PTHR42718">
    <property type="entry name" value="MAJOR FACILITATOR SUPERFAMILY MULTIDRUG TRANSPORTER MFSC"/>
    <property type="match status" value="1"/>
</dbReference>
<accession>A0A7X0IS19</accession>
<dbReference type="GO" id="GO:0016020">
    <property type="term" value="C:membrane"/>
    <property type="evidence" value="ECO:0007669"/>
    <property type="project" value="UniProtKB-SubCell"/>
</dbReference>
<feature type="transmembrane region" description="Helical" evidence="6">
    <location>
        <begin position="221"/>
        <end position="243"/>
    </location>
</feature>
<feature type="transmembrane region" description="Helical" evidence="6">
    <location>
        <begin position="264"/>
        <end position="285"/>
    </location>
</feature>
<feature type="transmembrane region" description="Helical" evidence="6">
    <location>
        <begin position="193"/>
        <end position="215"/>
    </location>
</feature>
<keyword evidence="4 6" id="KW-1133">Transmembrane helix</keyword>
<feature type="transmembrane region" description="Helical" evidence="6">
    <location>
        <begin position="396"/>
        <end position="417"/>
    </location>
</feature>
<dbReference type="RefSeq" id="WP_184705777.1">
    <property type="nucleotide sequence ID" value="NZ_JACHBG010000007.1"/>
</dbReference>
<dbReference type="InterPro" id="IPR011701">
    <property type="entry name" value="MFS"/>
</dbReference>
<proteinExistence type="predicted"/>
<reference evidence="8 9" key="1">
    <citation type="submission" date="2020-08" db="EMBL/GenBank/DDBJ databases">
        <title>Genomic Encyclopedia of Type Strains, Phase IV (KMG-V): Genome sequencing to study the core and pangenomes of soil and plant-associated prokaryotes.</title>
        <authorList>
            <person name="Whitman W."/>
        </authorList>
    </citation>
    <scope>NUCLEOTIDE SEQUENCE [LARGE SCALE GENOMIC DNA]</scope>
    <source>
        <strain evidence="8 9">SEMIA 4060</strain>
    </source>
</reference>